<reference evidence="1" key="2">
    <citation type="submission" date="2025-09" db="UniProtKB">
        <authorList>
            <consortium name="EnsemblPlants"/>
        </authorList>
    </citation>
    <scope>IDENTIFICATION</scope>
</reference>
<organism evidence="1 2">
    <name type="scientific">Avena sativa</name>
    <name type="common">Oat</name>
    <dbReference type="NCBI Taxonomy" id="4498"/>
    <lineage>
        <taxon>Eukaryota</taxon>
        <taxon>Viridiplantae</taxon>
        <taxon>Streptophyta</taxon>
        <taxon>Embryophyta</taxon>
        <taxon>Tracheophyta</taxon>
        <taxon>Spermatophyta</taxon>
        <taxon>Magnoliopsida</taxon>
        <taxon>Liliopsida</taxon>
        <taxon>Poales</taxon>
        <taxon>Poaceae</taxon>
        <taxon>BOP clade</taxon>
        <taxon>Pooideae</taxon>
        <taxon>Poodae</taxon>
        <taxon>Poeae</taxon>
        <taxon>Poeae Chloroplast Group 1 (Aveneae type)</taxon>
        <taxon>Aveninae</taxon>
        <taxon>Avena</taxon>
    </lineage>
</organism>
<reference evidence="1" key="1">
    <citation type="submission" date="2021-05" db="EMBL/GenBank/DDBJ databases">
        <authorList>
            <person name="Scholz U."/>
            <person name="Mascher M."/>
            <person name="Fiebig A."/>
        </authorList>
    </citation>
    <scope>NUCLEOTIDE SEQUENCE [LARGE SCALE GENOMIC DNA]</scope>
</reference>
<name>A0ACD5XW57_AVESA</name>
<dbReference type="Proteomes" id="UP001732700">
    <property type="component" value="Chromosome 5C"/>
</dbReference>
<sequence length="172" mass="18012">MASKPIYACVVLLLLIAAAAVTPASAAGGGSDEEPTTTCVPTLQRLLSCLDFIEHRSDAIPLPCCVQVNATVAQQPCCLMHVLRGDVARLIGPQFDVRRAMVNVTTQCIGDASILMSITTSCAGKPLPPLTPEYPFTAATLPPPSSSSGSERLQVQGLSYTLLLLALLACFL</sequence>
<dbReference type="EnsemblPlants" id="AVESA.00010b.r2.5CG0863950.1">
    <property type="protein sequence ID" value="AVESA.00010b.r2.5CG0863950.1.CDS"/>
    <property type="gene ID" value="AVESA.00010b.r2.5CG0863950"/>
</dbReference>
<evidence type="ECO:0000313" key="1">
    <source>
        <dbReference type="EnsemblPlants" id="AVESA.00010b.r2.5CG0863950.1.CDS"/>
    </source>
</evidence>
<accession>A0ACD5XW57</accession>
<evidence type="ECO:0000313" key="2">
    <source>
        <dbReference type="Proteomes" id="UP001732700"/>
    </source>
</evidence>
<keyword evidence="2" id="KW-1185">Reference proteome</keyword>
<proteinExistence type="predicted"/>
<protein>
    <submittedName>
        <fullName evidence="1">Uncharacterized protein</fullName>
    </submittedName>
</protein>